<evidence type="ECO:0000313" key="2">
    <source>
        <dbReference type="Proteomes" id="UP000824014"/>
    </source>
</evidence>
<proteinExistence type="predicted"/>
<reference evidence="1" key="1">
    <citation type="journal article" date="2021" name="PeerJ">
        <title>Extensive microbial diversity within the chicken gut microbiome revealed by metagenomics and culture.</title>
        <authorList>
            <person name="Gilroy R."/>
            <person name="Ravi A."/>
            <person name="Getino M."/>
            <person name="Pursley I."/>
            <person name="Horton D.L."/>
            <person name="Alikhan N.F."/>
            <person name="Baker D."/>
            <person name="Gharbi K."/>
            <person name="Hall N."/>
            <person name="Watson M."/>
            <person name="Adriaenssens E.M."/>
            <person name="Foster-Nyarko E."/>
            <person name="Jarju S."/>
            <person name="Secka A."/>
            <person name="Antonio M."/>
            <person name="Oren A."/>
            <person name="Chaudhuri R.R."/>
            <person name="La Ragione R."/>
            <person name="Hildebrand F."/>
            <person name="Pallen M.J."/>
        </authorList>
    </citation>
    <scope>NUCLEOTIDE SEQUENCE</scope>
    <source>
        <strain evidence="1">ChiHjej11B10-19426</strain>
    </source>
</reference>
<accession>A0A9D2IL73</accession>
<dbReference type="AlphaFoldDB" id="A0A9D2IL73"/>
<name>A0A9D2IL73_9BACT</name>
<evidence type="ECO:0000313" key="1">
    <source>
        <dbReference type="EMBL" id="HIZ15208.1"/>
    </source>
</evidence>
<organism evidence="1 2">
    <name type="scientific">Candidatus Tidjanibacter faecipullorum</name>
    <dbReference type="NCBI Taxonomy" id="2838766"/>
    <lineage>
        <taxon>Bacteria</taxon>
        <taxon>Pseudomonadati</taxon>
        <taxon>Bacteroidota</taxon>
        <taxon>Bacteroidia</taxon>
        <taxon>Bacteroidales</taxon>
        <taxon>Rikenellaceae</taxon>
        <taxon>Tidjanibacter</taxon>
    </lineage>
</organism>
<reference evidence="1" key="2">
    <citation type="submission" date="2021-04" db="EMBL/GenBank/DDBJ databases">
        <authorList>
            <person name="Gilroy R."/>
        </authorList>
    </citation>
    <scope>NUCLEOTIDE SEQUENCE</scope>
    <source>
        <strain evidence="1">ChiHjej11B10-19426</strain>
    </source>
</reference>
<dbReference type="EMBL" id="DXCC01000015">
    <property type="protein sequence ID" value="HIZ15208.1"/>
    <property type="molecule type" value="Genomic_DNA"/>
</dbReference>
<evidence type="ECO:0008006" key="3">
    <source>
        <dbReference type="Google" id="ProtNLM"/>
    </source>
</evidence>
<sequence>MRQLEHNLLPRMVLMLCVLMQAVLLIPHHHHGDSAAICLDYAHMYTVRSCEDACTEPQTESDDDSGSCATDRFFISSPVAREHVTEVAWHEHGAGCDCPLCSPATRLDVPALMAAVVLGGNAVRTAEHTSYLREYFTDARPSRAPACETLC</sequence>
<comment type="caution">
    <text evidence="1">The sequence shown here is derived from an EMBL/GenBank/DDBJ whole genome shotgun (WGS) entry which is preliminary data.</text>
</comment>
<protein>
    <recommendedName>
        <fullName evidence="3">DUF2946 domain-containing protein</fullName>
    </recommendedName>
</protein>
<dbReference type="Proteomes" id="UP000824014">
    <property type="component" value="Unassembled WGS sequence"/>
</dbReference>
<gene>
    <name evidence="1" type="ORF">H9816_04790</name>
</gene>